<dbReference type="Gene3D" id="3.90.226.10">
    <property type="entry name" value="2-enoyl-CoA Hydratase, Chain A, domain 1"/>
    <property type="match status" value="1"/>
</dbReference>
<dbReference type="InterPro" id="IPR036249">
    <property type="entry name" value="Thioredoxin-like_sf"/>
</dbReference>
<protein>
    <recommendedName>
        <fullName evidence="7">Glutaredoxin domain-containing protein</fullName>
    </recommendedName>
</protein>
<dbReference type="InterPro" id="IPR002109">
    <property type="entry name" value="Glutaredoxin"/>
</dbReference>
<dbReference type="InterPro" id="IPR011899">
    <property type="entry name" value="Glutaredoxin_euk/vir"/>
</dbReference>
<name>A0AAV5AET3_9AGAM</name>
<dbReference type="Pfam" id="PF00462">
    <property type="entry name" value="Glutaredoxin"/>
    <property type="match status" value="1"/>
</dbReference>
<evidence type="ECO:0000256" key="4">
    <source>
        <dbReference type="ARBA" id="ARBA00023157"/>
    </source>
</evidence>
<dbReference type="GO" id="GO:0016491">
    <property type="term" value="F:oxidoreductase activity"/>
    <property type="evidence" value="ECO:0007669"/>
    <property type="project" value="UniProtKB-ARBA"/>
</dbReference>
<dbReference type="PROSITE" id="PS00166">
    <property type="entry name" value="ENOYL_COA_HYDRATASE"/>
    <property type="match status" value="1"/>
</dbReference>
<dbReference type="SUPFAM" id="SSF52096">
    <property type="entry name" value="ClpP/crotonase"/>
    <property type="match status" value="1"/>
</dbReference>
<dbReference type="Proteomes" id="UP001050691">
    <property type="component" value="Unassembled WGS sequence"/>
</dbReference>
<dbReference type="GO" id="GO:0005739">
    <property type="term" value="C:mitochondrion"/>
    <property type="evidence" value="ECO:0007669"/>
    <property type="project" value="TreeGrafter"/>
</dbReference>
<dbReference type="AlphaFoldDB" id="A0AAV5AET3"/>
<dbReference type="InterPro" id="IPR029045">
    <property type="entry name" value="ClpP/crotonase-like_dom_sf"/>
</dbReference>
<accession>A0AAV5AET3</accession>
<dbReference type="InterPro" id="IPR014025">
    <property type="entry name" value="Glutaredoxin_subgr"/>
</dbReference>
<keyword evidence="2" id="KW-0813">Transport</keyword>
<dbReference type="InterPro" id="IPR011767">
    <property type="entry name" value="GLR_AS"/>
</dbReference>
<gene>
    <name evidence="8" type="ORF">Clacol_007377</name>
</gene>
<dbReference type="SUPFAM" id="SSF52833">
    <property type="entry name" value="Thioredoxin-like"/>
    <property type="match status" value="1"/>
</dbReference>
<reference evidence="8" key="1">
    <citation type="submission" date="2021-10" db="EMBL/GenBank/DDBJ databases">
        <title>De novo Genome Assembly of Clathrus columnatus (Basidiomycota, Fungi) Using Illumina and Nanopore Sequence Data.</title>
        <authorList>
            <person name="Ogiso-Tanaka E."/>
            <person name="Itagaki H."/>
            <person name="Hosoya T."/>
            <person name="Hosaka K."/>
        </authorList>
    </citation>
    <scope>NUCLEOTIDE SEQUENCE</scope>
    <source>
        <strain evidence="8">MO-923</strain>
    </source>
</reference>
<keyword evidence="9" id="KW-1185">Reference proteome</keyword>
<dbReference type="CDD" id="cd03419">
    <property type="entry name" value="GRX_GRXh_1_2_like"/>
    <property type="match status" value="1"/>
</dbReference>
<keyword evidence="3" id="KW-0249">Electron transport</keyword>
<dbReference type="PRINTS" id="PR00160">
    <property type="entry name" value="GLUTAREDOXIN"/>
</dbReference>
<evidence type="ECO:0000256" key="6">
    <source>
        <dbReference type="RuleBase" id="RU003707"/>
    </source>
</evidence>
<keyword evidence="4" id="KW-1015">Disulfide bond</keyword>
<dbReference type="InterPro" id="IPR001753">
    <property type="entry name" value="Enoyl-CoA_hydra/iso"/>
</dbReference>
<feature type="domain" description="Glutaredoxin" evidence="7">
    <location>
        <begin position="270"/>
        <end position="334"/>
    </location>
</feature>
<dbReference type="NCBIfam" id="TIGR02180">
    <property type="entry name" value="GRX_euk"/>
    <property type="match status" value="1"/>
</dbReference>
<evidence type="ECO:0000256" key="3">
    <source>
        <dbReference type="ARBA" id="ARBA00022982"/>
    </source>
</evidence>
<evidence type="ECO:0000256" key="2">
    <source>
        <dbReference type="ARBA" id="ARBA00022448"/>
    </source>
</evidence>
<dbReference type="PROSITE" id="PS00195">
    <property type="entry name" value="GLUTAREDOXIN_1"/>
    <property type="match status" value="1"/>
</dbReference>
<dbReference type="PANTHER" id="PTHR11941:SF158">
    <property type="entry name" value="ENOYL-COA HYDRATASE (AFU_ORTHOLOGUE AFUA_2G10650)"/>
    <property type="match status" value="1"/>
</dbReference>
<evidence type="ECO:0000259" key="7">
    <source>
        <dbReference type="Pfam" id="PF00462"/>
    </source>
</evidence>
<dbReference type="Gene3D" id="3.40.30.10">
    <property type="entry name" value="Glutaredoxin"/>
    <property type="match status" value="1"/>
</dbReference>
<sequence>MSTKFGSKPPKVSWLKLDFPSEHILLITLNRPKSLNAVSSELSNDLEVVLSWFDAEPGLWVVIVTGEGRVFCAGADLKIWDSNQTAGKKNETDSIAKFPNGFANISRRTISSKPMIAAVNGGAYGGGVELILNCDLVIASELSQFALPEVKRGVIAAQGGIPRLAAISGHQLASEMLLLGRTISAQEAYSRFGFVNKVVPSNELLSTAIEWAQEIINNSPDAIMATKRSLLLAQQFGNVEEATLCAVQSLESRRAYDGDNIRDLIKNNKVVIFSKSWCPFCKKAKATLKELTPEENLKILELDVESNGDAIQAYLLEKSGQGTVPNIYIAQQHIGGNDDLQAKHKKGQIVSLITA</sequence>
<dbReference type="FunFam" id="3.40.30.10:FF:000276">
    <property type="entry name" value="Glutaredoxin 3"/>
    <property type="match status" value="1"/>
</dbReference>
<organism evidence="8 9">
    <name type="scientific">Clathrus columnatus</name>
    <dbReference type="NCBI Taxonomy" id="1419009"/>
    <lineage>
        <taxon>Eukaryota</taxon>
        <taxon>Fungi</taxon>
        <taxon>Dikarya</taxon>
        <taxon>Basidiomycota</taxon>
        <taxon>Agaricomycotina</taxon>
        <taxon>Agaricomycetes</taxon>
        <taxon>Phallomycetidae</taxon>
        <taxon>Phallales</taxon>
        <taxon>Clathraceae</taxon>
        <taxon>Clathrus</taxon>
    </lineage>
</organism>
<dbReference type="EMBL" id="BPWL01000008">
    <property type="protein sequence ID" value="GJJ13127.1"/>
    <property type="molecule type" value="Genomic_DNA"/>
</dbReference>
<evidence type="ECO:0000313" key="9">
    <source>
        <dbReference type="Proteomes" id="UP001050691"/>
    </source>
</evidence>
<comment type="similarity">
    <text evidence="1 6">Belongs to the enoyl-CoA hydratase/isomerase family.</text>
</comment>
<evidence type="ECO:0000256" key="1">
    <source>
        <dbReference type="ARBA" id="ARBA00005254"/>
    </source>
</evidence>
<comment type="caution">
    <text evidence="8">The sequence shown here is derived from an EMBL/GenBank/DDBJ whole genome shotgun (WGS) entry which is preliminary data.</text>
</comment>
<dbReference type="CDD" id="cd06558">
    <property type="entry name" value="crotonase-like"/>
    <property type="match status" value="1"/>
</dbReference>
<dbReference type="PANTHER" id="PTHR11941">
    <property type="entry name" value="ENOYL-COA HYDRATASE-RELATED"/>
    <property type="match status" value="1"/>
</dbReference>
<dbReference type="GO" id="GO:0006635">
    <property type="term" value="P:fatty acid beta-oxidation"/>
    <property type="evidence" value="ECO:0007669"/>
    <property type="project" value="TreeGrafter"/>
</dbReference>
<keyword evidence="5" id="KW-0676">Redox-active center</keyword>
<evidence type="ECO:0000256" key="5">
    <source>
        <dbReference type="ARBA" id="ARBA00023284"/>
    </source>
</evidence>
<dbReference type="Pfam" id="PF00378">
    <property type="entry name" value="ECH_1"/>
    <property type="match status" value="1"/>
</dbReference>
<evidence type="ECO:0000313" key="8">
    <source>
        <dbReference type="EMBL" id="GJJ13127.1"/>
    </source>
</evidence>
<dbReference type="PROSITE" id="PS51354">
    <property type="entry name" value="GLUTAREDOXIN_2"/>
    <property type="match status" value="1"/>
</dbReference>
<proteinExistence type="inferred from homology"/>
<dbReference type="InterPro" id="IPR018376">
    <property type="entry name" value="Enoyl-CoA_hyd/isom_CS"/>
</dbReference>